<feature type="transmembrane region" description="Helical" evidence="5">
    <location>
        <begin position="321"/>
        <end position="342"/>
    </location>
</feature>
<keyword evidence="4 5" id="KW-0472">Membrane</keyword>
<dbReference type="RefSeq" id="XP_066713854.1">
    <property type="nucleotide sequence ID" value="XM_066860265.1"/>
</dbReference>
<organism evidence="7 8">
    <name type="scientific">Apiospora phragmitis</name>
    <dbReference type="NCBI Taxonomy" id="2905665"/>
    <lineage>
        <taxon>Eukaryota</taxon>
        <taxon>Fungi</taxon>
        <taxon>Dikarya</taxon>
        <taxon>Ascomycota</taxon>
        <taxon>Pezizomycotina</taxon>
        <taxon>Sordariomycetes</taxon>
        <taxon>Xylariomycetidae</taxon>
        <taxon>Amphisphaeriales</taxon>
        <taxon>Apiosporaceae</taxon>
        <taxon>Apiospora</taxon>
    </lineage>
</organism>
<feature type="domain" description="Major facilitator superfamily (MFS) profile" evidence="6">
    <location>
        <begin position="27"/>
        <end position="344"/>
    </location>
</feature>
<feature type="transmembrane region" description="Helical" evidence="5">
    <location>
        <begin position="288"/>
        <end position="309"/>
    </location>
</feature>
<keyword evidence="8" id="KW-1185">Reference proteome</keyword>
<evidence type="ECO:0000256" key="4">
    <source>
        <dbReference type="ARBA" id="ARBA00023136"/>
    </source>
</evidence>
<feature type="transmembrane region" description="Helical" evidence="5">
    <location>
        <begin position="93"/>
        <end position="112"/>
    </location>
</feature>
<protein>
    <submittedName>
        <fullName evidence="7">Mfs multidrug protein</fullName>
    </submittedName>
</protein>
<dbReference type="PANTHER" id="PTHR23501">
    <property type="entry name" value="MAJOR FACILITATOR SUPERFAMILY"/>
    <property type="match status" value="1"/>
</dbReference>
<dbReference type="SUPFAM" id="SSF103473">
    <property type="entry name" value="MFS general substrate transporter"/>
    <property type="match status" value="1"/>
</dbReference>
<dbReference type="EMBL" id="JAQQWL010000009">
    <property type="protein sequence ID" value="KAK8058408.1"/>
    <property type="molecule type" value="Genomic_DNA"/>
</dbReference>
<evidence type="ECO:0000256" key="3">
    <source>
        <dbReference type="ARBA" id="ARBA00022989"/>
    </source>
</evidence>
<feature type="transmembrane region" description="Helical" evidence="5">
    <location>
        <begin position="118"/>
        <end position="139"/>
    </location>
</feature>
<dbReference type="GeneID" id="92093328"/>
<dbReference type="Gene3D" id="1.20.1720.10">
    <property type="entry name" value="Multidrug resistance protein D"/>
    <property type="match status" value="1"/>
</dbReference>
<feature type="transmembrane region" description="Helical" evidence="5">
    <location>
        <begin position="26"/>
        <end position="51"/>
    </location>
</feature>
<feature type="transmembrane region" description="Helical" evidence="5">
    <location>
        <begin position="151"/>
        <end position="169"/>
    </location>
</feature>
<feature type="transmembrane region" description="Helical" evidence="5">
    <location>
        <begin position="250"/>
        <end position="267"/>
    </location>
</feature>
<comment type="caution">
    <text evidence="7">The sequence shown here is derived from an EMBL/GenBank/DDBJ whole genome shotgun (WGS) entry which is preliminary data.</text>
</comment>
<dbReference type="Proteomes" id="UP001480595">
    <property type="component" value="Unassembled WGS sequence"/>
</dbReference>
<evidence type="ECO:0000256" key="5">
    <source>
        <dbReference type="SAM" id="Phobius"/>
    </source>
</evidence>
<feature type="transmembrane region" description="Helical" evidence="5">
    <location>
        <begin position="63"/>
        <end position="81"/>
    </location>
</feature>
<keyword evidence="3 5" id="KW-1133">Transmembrane helix</keyword>
<dbReference type="InterPro" id="IPR020846">
    <property type="entry name" value="MFS_dom"/>
</dbReference>
<proteinExistence type="predicted"/>
<reference evidence="7 8" key="1">
    <citation type="submission" date="2023-01" db="EMBL/GenBank/DDBJ databases">
        <title>Analysis of 21 Apiospora genomes using comparative genomics revels a genus with tremendous synthesis potential of carbohydrate active enzymes and secondary metabolites.</title>
        <authorList>
            <person name="Sorensen T."/>
        </authorList>
    </citation>
    <scope>NUCLEOTIDE SEQUENCE [LARGE SCALE GENOMIC DNA]</scope>
    <source>
        <strain evidence="7 8">CBS 135458</strain>
    </source>
</reference>
<dbReference type="PANTHER" id="PTHR23501:SF59">
    <property type="entry name" value="MAJOR FACILITATOR SUPERFAMILY (MFS) PROFILE DOMAIN-CONTAINING PROTEIN-RELATED"/>
    <property type="match status" value="1"/>
</dbReference>
<dbReference type="Pfam" id="PF07690">
    <property type="entry name" value="MFS_1"/>
    <property type="match status" value="1"/>
</dbReference>
<evidence type="ECO:0000256" key="2">
    <source>
        <dbReference type="ARBA" id="ARBA00022692"/>
    </source>
</evidence>
<evidence type="ECO:0000256" key="1">
    <source>
        <dbReference type="ARBA" id="ARBA00004141"/>
    </source>
</evidence>
<feature type="transmembrane region" description="Helical" evidence="5">
    <location>
        <begin position="181"/>
        <end position="205"/>
    </location>
</feature>
<dbReference type="PROSITE" id="PS50850">
    <property type="entry name" value="MFS"/>
    <property type="match status" value="1"/>
</dbReference>
<evidence type="ECO:0000259" key="6">
    <source>
        <dbReference type="PROSITE" id="PS50850"/>
    </source>
</evidence>
<dbReference type="InterPro" id="IPR011701">
    <property type="entry name" value="MFS"/>
</dbReference>
<dbReference type="PRINTS" id="PR01036">
    <property type="entry name" value="TCRTETB"/>
</dbReference>
<keyword evidence="2 5" id="KW-0812">Transmembrane</keyword>
<feature type="transmembrane region" description="Helical" evidence="5">
    <location>
        <begin position="217"/>
        <end position="238"/>
    </location>
</feature>
<accession>A0ABR1UHM5</accession>
<evidence type="ECO:0000313" key="8">
    <source>
        <dbReference type="Proteomes" id="UP001480595"/>
    </source>
</evidence>
<evidence type="ECO:0000313" key="7">
    <source>
        <dbReference type="EMBL" id="KAK8058408.1"/>
    </source>
</evidence>
<name>A0ABR1UHM5_9PEZI</name>
<comment type="subcellular location">
    <subcellularLocation>
        <location evidence="1">Membrane</location>
        <topology evidence="1">Multi-pass membrane protein</topology>
    </subcellularLocation>
</comment>
<sequence>MDEPEGPTPVAPAPAKTPSLGIQFWLAFWSLAIISLTAPLDSATLALALPTITQDIGGSDTEAFWAGTSYLLANTGTLLLWCSLSDALGRRPCLFACTACLAAVSIVCARARTYSVLIAGRTVQGVGGGGIRGLTYVVITDLVPLRARPKFVAMLNALTALGSVTGPIIGGACAVTGNWPWIFWLNLPICVISTVGLAFFLRLQGQQARMVDQLRELDWLGSILFIVVSTAFIIPITWGGPQFPWDNWQTLVPLLLGAAGLVCVALHQRYLAPRPFIPRQIFANSRSVAILFFGSFSNGLILFGIVYYVPEYFLGGKGYSSLVAGAATLPTTLTAIPCAVVTGV</sequence>
<gene>
    <name evidence="7" type="ORF">PG994_008856</name>
</gene>
<dbReference type="InterPro" id="IPR036259">
    <property type="entry name" value="MFS_trans_sf"/>
</dbReference>